<dbReference type="Gene3D" id="3.40.50.150">
    <property type="entry name" value="Vaccinia Virus protein VP39"/>
    <property type="match status" value="1"/>
</dbReference>
<dbReference type="Proteomes" id="UP000034333">
    <property type="component" value="Unassembled WGS sequence"/>
</dbReference>
<dbReference type="Pfam" id="PF08241">
    <property type="entry name" value="Methyltransf_11"/>
    <property type="match status" value="1"/>
</dbReference>
<sequence length="316" mass="36443">MNKNFLPFKVLIKGLITFIPGTYKLFCRGTGGTTSARYCYSVWLRHMVLAKKNNISIIPRVVAEIGPGDSIGIGLSALLSGSDKYFALDAFKHINNYRNIEIFDELIELFKNKEKIPDDNEFPNILPKLDNYNFPDYILSDDILDKSLDPERLGVIKEELINSSVNGNFINYFAPWHSSAVIKENSVDFIYSQFVLEHVNDLELTYKAMNHWLKPKGFMSHMIDFRCHGTARVNNGHWGYSNFIWKLIVGGRPFLINRQPLSSHIFYLNKFGFKILNSIKYQSDQGISREQLSSEFFNLDDDDLKTWGVFIQIEKV</sequence>
<name>A0A0G0HBT8_9BACT</name>
<organism evidence="2 3">
    <name type="scientific">Candidatus Magasanikbacteria bacterium GW2011_GWA2_37_8</name>
    <dbReference type="NCBI Taxonomy" id="1619036"/>
    <lineage>
        <taxon>Bacteria</taxon>
        <taxon>Candidatus Magasanikiibacteriota</taxon>
    </lineage>
</organism>
<dbReference type="InterPro" id="IPR013216">
    <property type="entry name" value="Methyltransf_11"/>
</dbReference>
<feature type="domain" description="Methyltransferase type 11" evidence="1">
    <location>
        <begin position="182"/>
        <end position="219"/>
    </location>
</feature>
<comment type="caution">
    <text evidence="2">The sequence shown here is derived from an EMBL/GenBank/DDBJ whole genome shotgun (WGS) entry which is preliminary data.</text>
</comment>
<accession>A0A0G0HBT8</accession>
<evidence type="ECO:0000313" key="3">
    <source>
        <dbReference type="Proteomes" id="UP000034333"/>
    </source>
</evidence>
<dbReference type="EMBL" id="LBTN01000014">
    <property type="protein sequence ID" value="KKQ40658.1"/>
    <property type="molecule type" value="Genomic_DNA"/>
</dbReference>
<dbReference type="STRING" id="1619036.US58_C0014G0020"/>
<reference evidence="2 3" key="1">
    <citation type="journal article" date="2015" name="Nature">
        <title>rRNA introns, odd ribosomes, and small enigmatic genomes across a large radiation of phyla.</title>
        <authorList>
            <person name="Brown C.T."/>
            <person name="Hug L.A."/>
            <person name="Thomas B.C."/>
            <person name="Sharon I."/>
            <person name="Castelle C.J."/>
            <person name="Singh A."/>
            <person name="Wilkins M.J."/>
            <person name="Williams K.H."/>
            <person name="Banfield J.F."/>
        </authorList>
    </citation>
    <scope>NUCLEOTIDE SEQUENCE [LARGE SCALE GENOMIC DNA]</scope>
</reference>
<evidence type="ECO:0000313" key="2">
    <source>
        <dbReference type="EMBL" id="KKQ40658.1"/>
    </source>
</evidence>
<evidence type="ECO:0000259" key="1">
    <source>
        <dbReference type="Pfam" id="PF08241"/>
    </source>
</evidence>
<proteinExistence type="predicted"/>
<gene>
    <name evidence="2" type="ORF">US58_C0014G0020</name>
</gene>
<dbReference type="SUPFAM" id="SSF53335">
    <property type="entry name" value="S-adenosyl-L-methionine-dependent methyltransferases"/>
    <property type="match status" value="1"/>
</dbReference>
<protein>
    <recommendedName>
        <fullName evidence="1">Methyltransferase type 11 domain-containing protein</fullName>
    </recommendedName>
</protein>
<dbReference type="InterPro" id="IPR029063">
    <property type="entry name" value="SAM-dependent_MTases_sf"/>
</dbReference>
<dbReference type="GO" id="GO:0008757">
    <property type="term" value="F:S-adenosylmethionine-dependent methyltransferase activity"/>
    <property type="evidence" value="ECO:0007669"/>
    <property type="project" value="InterPro"/>
</dbReference>
<dbReference type="AlphaFoldDB" id="A0A0G0HBT8"/>